<sequence length="73" mass="7966">MRAVIKAPGKGGGRQLILQPTWQRGRIKTITGKGKRDVGCLTCRYPTERKGGARARLQTEAGQEGRCIESGKQ</sequence>
<gene>
    <name evidence="2" type="ORF">O3P69_010714</name>
</gene>
<protein>
    <submittedName>
        <fullName evidence="2">Uncharacterized protein</fullName>
    </submittedName>
</protein>
<feature type="region of interest" description="Disordered" evidence="1">
    <location>
        <begin position="54"/>
        <end position="73"/>
    </location>
</feature>
<evidence type="ECO:0000256" key="1">
    <source>
        <dbReference type="SAM" id="MobiDB-lite"/>
    </source>
</evidence>
<proteinExistence type="predicted"/>
<dbReference type="AlphaFoldDB" id="A0AAW0TEQ6"/>
<evidence type="ECO:0000313" key="2">
    <source>
        <dbReference type="EMBL" id="KAK8386179.1"/>
    </source>
</evidence>
<reference evidence="2 3" key="1">
    <citation type="submission" date="2023-03" db="EMBL/GenBank/DDBJ databases">
        <title>High-quality genome of Scylla paramamosain provides insights in environmental adaptation.</title>
        <authorList>
            <person name="Zhang L."/>
        </authorList>
    </citation>
    <scope>NUCLEOTIDE SEQUENCE [LARGE SCALE GENOMIC DNA]</scope>
    <source>
        <strain evidence="2">LZ_2023a</strain>
        <tissue evidence="2">Muscle</tissue>
    </source>
</reference>
<dbReference type="Proteomes" id="UP001487740">
    <property type="component" value="Unassembled WGS sequence"/>
</dbReference>
<evidence type="ECO:0000313" key="3">
    <source>
        <dbReference type="Proteomes" id="UP001487740"/>
    </source>
</evidence>
<keyword evidence="3" id="KW-1185">Reference proteome</keyword>
<comment type="caution">
    <text evidence="2">The sequence shown here is derived from an EMBL/GenBank/DDBJ whole genome shotgun (WGS) entry which is preliminary data.</text>
</comment>
<organism evidence="2 3">
    <name type="scientific">Scylla paramamosain</name>
    <name type="common">Mud crab</name>
    <dbReference type="NCBI Taxonomy" id="85552"/>
    <lineage>
        <taxon>Eukaryota</taxon>
        <taxon>Metazoa</taxon>
        <taxon>Ecdysozoa</taxon>
        <taxon>Arthropoda</taxon>
        <taxon>Crustacea</taxon>
        <taxon>Multicrustacea</taxon>
        <taxon>Malacostraca</taxon>
        <taxon>Eumalacostraca</taxon>
        <taxon>Eucarida</taxon>
        <taxon>Decapoda</taxon>
        <taxon>Pleocyemata</taxon>
        <taxon>Brachyura</taxon>
        <taxon>Eubrachyura</taxon>
        <taxon>Portunoidea</taxon>
        <taxon>Portunidae</taxon>
        <taxon>Portuninae</taxon>
        <taxon>Scylla</taxon>
    </lineage>
</organism>
<accession>A0AAW0TEQ6</accession>
<dbReference type="EMBL" id="JARAKH010000031">
    <property type="protein sequence ID" value="KAK8386179.1"/>
    <property type="molecule type" value="Genomic_DNA"/>
</dbReference>
<name>A0AAW0TEQ6_SCYPA</name>